<evidence type="ECO:0000313" key="5">
    <source>
        <dbReference type="Proteomes" id="UP001440612"/>
    </source>
</evidence>
<sequence length="270" mass="29306">MSQISQPEPLSNQLSSFVPALRRHARALTGDQDNGDQFALATLESILQKPDLVQDAASLKVGLFGVFFQAWDAQTHPITASDDPTVSDAQQHLRLLTPDSRHALLLHSIEQFSIPEIAQIMARPDSEVQRLISDAHAEIAKSIAGRILVIEDEAMIAMDLQDIVEEMGHSVTGMAATHSQAITLAQSTKPDLILSDIQLGDGSSGIDAVAEILTGFGDIPVIFITAFPEYLLTGERPEPAFVMTKPYSAEQVKSALSQAMFFRSSCEIEL</sequence>
<dbReference type="PROSITE" id="PS50110">
    <property type="entry name" value="RESPONSE_REGULATORY"/>
    <property type="match status" value="1"/>
</dbReference>
<dbReference type="EMBL" id="CP150951">
    <property type="protein sequence ID" value="WZC50607.2"/>
    <property type="molecule type" value="Genomic_DNA"/>
</dbReference>
<protein>
    <submittedName>
        <fullName evidence="4">Response regulator</fullName>
    </submittedName>
</protein>
<dbReference type="SMART" id="SM00448">
    <property type="entry name" value="REC"/>
    <property type="match status" value="1"/>
</dbReference>
<dbReference type="SUPFAM" id="SSF52172">
    <property type="entry name" value="CheY-like"/>
    <property type="match status" value="1"/>
</dbReference>
<keyword evidence="5" id="KW-1185">Reference proteome</keyword>
<dbReference type="Gene3D" id="3.40.50.2300">
    <property type="match status" value="1"/>
</dbReference>
<reference evidence="5" key="1">
    <citation type="submission" date="2024-04" db="EMBL/GenBank/DDBJ databases">
        <title>Phylogenomic analyses of a clade within the roseobacter group suggest taxonomic reassignments of species of the genera Aestuariivita, Citreicella, Loktanella, Nautella, Pelagibaca, Ruegeria, Thalassobius, Thiobacimonas and Tropicibacter, and the proposal o.</title>
        <authorList>
            <person name="Jeon C.O."/>
        </authorList>
    </citation>
    <scope>NUCLEOTIDE SEQUENCE [LARGE SCALE GENOMIC DNA]</scope>
    <source>
        <strain evidence="5">BS5-3</strain>
    </source>
</reference>
<dbReference type="InterPro" id="IPR050595">
    <property type="entry name" value="Bact_response_regulator"/>
</dbReference>
<dbReference type="PANTHER" id="PTHR44591:SF3">
    <property type="entry name" value="RESPONSE REGULATORY DOMAIN-CONTAINING PROTEIN"/>
    <property type="match status" value="1"/>
</dbReference>
<dbReference type="Proteomes" id="UP001440612">
    <property type="component" value="Chromosome"/>
</dbReference>
<accession>A0ABZ2V8M0</accession>
<dbReference type="InterPro" id="IPR053866">
    <property type="entry name" value="PhyR_sigma2"/>
</dbReference>
<dbReference type="PANTHER" id="PTHR44591">
    <property type="entry name" value="STRESS RESPONSE REGULATOR PROTEIN 1"/>
    <property type="match status" value="1"/>
</dbReference>
<gene>
    <name evidence="4" type="ORF">AABB29_08320</name>
</gene>
<evidence type="ECO:0000259" key="3">
    <source>
        <dbReference type="PROSITE" id="PS50110"/>
    </source>
</evidence>
<proteinExistence type="predicted"/>
<dbReference type="RefSeq" id="WP_373636724.1">
    <property type="nucleotide sequence ID" value="NZ_CP150951.2"/>
</dbReference>
<dbReference type="SUPFAM" id="SSF88659">
    <property type="entry name" value="Sigma3 and sigma4 domains of RNA polymerase sigma factors"/>
    <property type="match status" value="1"/>
</dbReference>
<dbReference type="Pfam" id="PF22233">
    <property type="entry name" value="PhyR_sigma-like"/>
    <property type="match status" value="1"/>
</dbReference>
<keyword evidence="1 2" id="KW-0597">Phosphoprotein</keyword>
<evidence type="ECO:0000313" key="4">
    <source>
        <dbReference type="EMBL" id="WZC50607.2"/>
    </source>
</evidence>
<dbReference type="Pfam" id="PF00072">
    <property type="entry name" value="Response_reg"/>
    <property type="match status" value="1"/>
</dbReference>
<dbReference type="InterPro" id="IPR011006">
    <property type="entry name" value="CheY-like_superfamily"/>
</dbReference>
<feature type="domain" description="Response regulatory" evidence="3">
    <location>
        <begin position="146"/>
        <end position="260"/>
    </location>
</feature>
<dbReference type="Pfam" id="PF22029">
    <property type="entry name" value="PhyR_sigma2"/>
    <property type="match status" value="1"/>
</dbReference>
<evidence type="ECO:0000256" key="1">
    <source>
        <dbReference type="ARBA" id="ARBA00022553"/>
    </source>
</evidence>
<dbReference type="InterPro" id="IPR013324">
    <property type="entry name" value="RNA_pol_sigma_r3/r4-like"/>
</dbReference>
<name>A0ABZ2V8M0_9RHOB</name>
<organism evidence="4 5">
    <name type="scientific">Yoonia phaeophyticola</name>
    <dbReference type="NCBI Taxonomy" id="3137369"/>
    <lineage>
        <taxon>Bacteria</taxon>
        <taxon>Pseudomonadati</taxon>
        <taxon>Pseudomonadota</taxon>
        <taxon>Alphaproteobacteria</taxon>
        <taxon>Rhodobacterales</taxon>
        <taxon>Paracoccaceae</taxon>
        <taxon>Yoonia</taxon>
    </lineage>
</organism>
<dbReference type="InterPro" id="IPR053867">
    <property type="entry name" value="PhyR_sigma4"/>
</dbReference>
<dbReference type="InterPro" id="IPR001789">
    <property type="entry name" value="Sig_transdc_resp-reg_receiver"/>
</dbReference>
<dbReference type="NCBIfam" id="NF006623">
    <property type="entry name" value="PRK09191.1"/>
    <property type="match status" value="1"/>
</dbReference>
<evidence type="ECO:0000256" key="2">
    <source>
        <dbReference type="PROSITE-ProRule" id="PRU00169"/>
    </source>
</evidence>
<dbReference type="Gene3D" id="1.20.140.160">
    <property type="match status" value="1"/>
</dbReference>
<feature type="modified residue" description="4-aspartylphosphate" evidence="2">
    <location>
        <position position="196"/>
    </location>
</feature>
<dbReference type="CDD" id="cd17540">
    <property type="entry name" value="REC_PhyR"/>
    <property type="match status" value="1"/>
</dbReference>